<keyword evidence="1" id="KW-0472">Membrane</keyword>
<feature type="transmembrane region" description="Helical" evidence="1">
    <location>
        <begin position="6"/>
        <end position="29"/>
    </location>
</feature>
<sequence length="216" mass="23043">MKDNAVSPVVGVMLMLVVTIIIAALVSSFSGSITSGQKQAPSLTFEVTPMITEIRDNDPTNEVPDYGGGFTVNNGITLRHTGGDPISLRDITVQLKSRDTTVIAIGYDTVFDPSQSTKYCADAGKLIAKDDTYSRYFGRVGGSASDVLMAGDAFILTADGCYDNSESTSVEKGRFITWTPDGASGTFRAMVNTPLEYSIIDRVSGKTVQTGSIVLW</sequence>
<evidence type="ECO:0000313" key="4">
    <source>
        <dbReference type="Proteomes" id="UP001626603"/>
    </source>
</evidence>
<dbReference type="NCBIfam" id="TIGR02537">
    <property type="entry name" value="arch_flag_Nterm"/>
    <property type="match status" value="1"/>
</dbReference>
<accession>A0ABD8A5Y7</accession>
<keyword evidence="1" id="KW-1133">Transmembrane helix</keyword>
<dbReference type="Pfam" id="PF07790">
    <property type="entry name" value="Pilin_N"/>
    <property type="match status" value="1"/>
</dbReference>
<evidence type="ECO:0000256" key="1">
    <source>
        <dbReference type="SAM" id="Phobius"/>
    </source>
</evidence>
<dbReference type="InterPro" id="IPR013373">
    <property type="entry name" value="Flagellin/pilin_N_arc"/>
</dbReference>
<proteinExistence type="predicted"/>
<evidence type="ECO:0000313" key="3">
    <source>
        <dbReference type="EMBL" id="WOX54892.1"/>
    </source>
</evidence>
<name>A0ABD8A5Y7_9EURY</name>
<dbReference type="EMBL" id="CP137641">
    <property type="protein sequence ID" value="WOX54892.1"/>
    <property type="molecule type" value="Genomic_DNA"/>
</dbReference>
<gene>
    <name evidence="3" type="ORF">R6Y95_05315</name>
</gene>
<dbReference type="InterPro" id="IPR012859">
    <property type="entry name" value="Pilin_N_archaeal"/>
</dbReference>
<protein>
    <submittedName>
        <fullName evidence="3">Type IV pilin N-terminal domain-containing protein</fullName>
    </submittedName>
</protein>
<keyword evidence="4" id="KW-1185">Reference proteome</keyword>
<dbReference type="Proteomes" id="UP001626603">
    <property type="component" value="Chromosome"/>
</dbReference>
<feature type="domain" description="Archaeal Type IV pilin N-terminal" evidence="2">
    <location>
        <begin position="4"/>
        <end position="98"/>
    </location>
</feature>
<dbReference type="AlphaFoldDB" id="A0ABD8A5Y7"/>
<evidence type="ECO:0000259" key="2">
    <source>
        <dbReference type="Pfam" id="PF07790"/>
    </source>
</evidence>
<keyword evidence="1" id="KW-0812">Transmembrane</keyword>
<reference evidence="3 4" key="1">
    <citation type="submission" date="2023-10" db="EMBL/GenBank/DDBJ databases">
        <title>The complete genome sequence of Methanoculleus palmolei DSM 4273.</title>
        <authorList>
            <person name="Lai S.-J."/>
            <person name="You Y.-T."/>
            <person name="Chen S.-C."/>
        </authorList>
    </citation>
    <scope>NUCLEOTIDE SEQUENCE [LARGE SCALE GENOMIC DNA]</scope>
    <source>
        <strain evidence="3 4">DSM 4273</strain>
    </source>
</reference>
<organism evidence="3 4">
    <name type="scientific">Methanoculleus palmolei</name>
    <dbReference type="NCBI Taxonomy" id="72612"/>
    <lineage>
        <taxon>Archaea</taxon>
        <taxon>Methanobacteriati</taxon>
        <taxon>Methanobacteriota</taxon>
        <taxon>Stenosarchaea group</taxon>
        <taxon>Methanomicrobia</taxon>
        <taxon>Methanomicrobiales</taxon>
        <taxon>Methanomicrobiaceae</taxon>
        <taxon>Methanoculleus</taxon>
    </lineage>
</organism>